<feature type="transmembrane region" description="Helical" evidence="1">
    <location>
        <begin position="120"/>
        <end position="147"/>
    </location>
</feature>
<evidence type="ECO:0000313" key="3">
    <source>
        <dbReference type="Proteomes" id="UP000177097"/>
    </source>
</evidence>
<feature type="transmembrane region" description="Helical" evidence="1">
    <location>
        <begin position="26"/>
        <end position="50"/>
    </location>
</feature>
<feature type="transmembrane region" description="Helical" evidence="1">
    <location>
        <begin position="86"/>
        <end position="114"/>
    </location>
</feature>
<evidence type="ECO:0000256" key="1">
    <source>
        <dbReference type="SAM" id="Phobius"/>
    </source>
</evidence>
<dbReference type="Pfam" id="PF06695">
    <property type="entry name" value="Sm_multidrug_ex"/>
    <property type="match status" value="1"/>
</dbReference>
<dbReference type="AlphaFoldDB" id="A0A1F7U1X3"/>
<dbReference type="InterPro" id="IPR009577">
    <property type="entry name" value="Sm_multidrug_ex"/>
</dbReference>
<dbReference type="STRING" id="1802389.A3C17_02965"/>
<organism evidence="2 3">
    <name type="scientific">Candidatus Uhrbacteria bacterium RIFCSPHIGHO2_02_FULL_53_13</name>
    <dbReference type="NCBI Taxonomy" id="1802389"/>
    <lineage>
        <taxon>Bacteria</taxon>
        <taxon>Candidatus Uhriibacteriota</taxon>
    </lineage>
</organism>
<keyword evidence="1" id="KW-0812">Transmembrane</keyword>
<dbReference type="PANTHER" id="PTHR36007">
    <property type="entry name" value="TRANSPORT PROTEIN-RELATED"/>
    <property type="match status" value="1"/>
</dbReference>
<proteinExistence type="predicted"/>
<evidence type="ECO:0000313" key="2">
    <source>
        <dbReference type="EMBL" id="OGL71774.1"/>
    </source>
</evidence>
<dbReference type="EMBL" id="MGDX01000006">
    <property type="protein sequence ID" value="OGL71774.1"/>
    <property type="molecule type" value="Genomic_DNA"/>
</dbReference>
<dbReference type="PANTHER" id="PTHR36007:SF2">
    <property type="entry name" value="TRANSPORT PROTEIN-RELATED"/>
    <property type="match status" value="1"/>
</dbReference>
<protein>
    <recommendedName>
        <fullName evidence="4">Ligand-binding protein SH3</fullName>
    </recommendedName>
</protein>
<dbReference type="Proteomes" id="UP000177097">
    <property type="component" value="Unassembled WGS sequence"/>
</dbReference>
<accession>A0A1F7U1X3</accession>
<keyword evidence="1" id="KW-1133">Transmembrane helix</keyword>
<gene>
    <name evidence="2" type="ORF">A3C17_02965</name>
</gene>
<keyword evidence="1" id="KW-0472">Membrane</keyword>
<evidence type="ECO:0008006" key="4">
    <source>
        <dbReference type="Google" id="ProtNLM"/>
    </source>
</evidence>
<name>A0A1F7U1X3_9BACT</name>
<sequence>MTFLIASLPVLEVRVAVPVAMEGFGLSMFSASFFGFLGSVVPAFLIPTFLHWFEAPCRKHIPWCARALDWSAEHVERRYTERYRALGMIGLVVFVAVPLPMTGVWTGSLAAWLFRMKKRHAIPAIMVGAAISTVIVTLATMGVFGVLRWL</sequence>
<reference evidence="2 3" key="1">
    <citation type="journal article" date="2016" name="Nat. Commun.">
        <title>Thousands of microbial genomes shed light on interconnected biogeochemical processes in an aquifer system.</title>
        <authorList>
            <person name="Anantharaman K."/>
            <person name="Brown C.T."/>
            <person name="Hug L.A."/>
            <person name="Sharon I."/>
            <person name="Castelle C.J."/>
            <person name="Probst A.J."/>
            <person name="Thomas B.C."/>
            <person name="Singh A."/>
            <person name="Wilkins M.J."/>
            <person name="Karaoz U."/>
            <person name="Brodie E.L."/>
            <person name="Williams K.H."/>
            <person name="Hubbard S.S."/>
            <person name="Banfield J.F."/>
        </authorList>
    </citation>
    <scope>NUCLEOTIDE SEQUENCE [LARGE SCALE GENOMIC DNA]</scope>
</reference>
<comment type="caution">
    <text evidence="2">The sequence shown here is derived from an EMBL/GenBank/DDBJ whole genome shotgun (WGS) entry which is preliminary data.</text>
</comment>